<reference evidence="1" key="2">
    <citation type="journal article" date="2015" name="Data Brief">
        <title>Shoot transcriptome of the giant reed, Arundo donax.</title>
        <authorList>
            <person name="Barrero R.A."/>
            <person name="Guerrero F.D."/>
            <person name="Moolhuijzen P."/>
            <person name="Goolsby J.A."/>
            <person name="Tidwell J."/>
            <person name="Bellgard S.E."/>
            <person name="Bellgard M.I."/>
        </authorList>
    </citation>
    <scope>NUCLEOTIDE SEQUENCE</scope>
    <source>
        <tissue evidence="1">Shoot tissue taken approximately 20 cm above the soil surface</tissue>
    </source>
</reference>
<evidence type="ECO:0000313" key="1">
    <source>
        <dbReference type="EMBL" id="JAE08980.1"/>
    </source>
</evidence>
<sequence length="10" mass="1066">MGPPRLLAPD</sequence>
<organism evidence="1">
    <name type="scientific">Arundo donax</name>
    <name type="common">Giant reed</name>
    <name type="synonym">Donax arundinaceus</name>
    <dbReference type="NCBI Taxonomy" id="35708"/>
    <lineage>
        <taxon>Eukaryota</taxon>
        <taxon>Viridiplantae</taxon>
        <taxon>Streptophyta</taxon>
        <taxon>Embryophyta</taxon>
        <taxon>Tracheophyta</taxon>
        <taxon>Spermatophyta</taxon>
        <taxon>Magnoliopsida</taxon>
        <taxon>Liliopsida</taxon>
        <taxon>Poales</taxon>
        <taxon>Poaceae</taxon>
        <taxon>PACMAD clade</taxon>
        <taxon>Arundinoideae</taxon>
        <taxon>Arundineae</taxon>
        <taxon>Arundo</taxon>
    </lineage>
</organism>
<protein>
    <submittedName>
        <fullName evidence="1">Uncharacterized protein</fullName>
    </submittedName>
</protein>
<accession>A0A0A9F7F0</accession>
<reference evidence="1" key="1">
    <citation type="submission" date="2014-09" db="EMBL/GenBank/DDBJ databases">
        <authorList>
            <person name="Magalhaes I.L.F."/>
            <person name="Oliveira U."/>
            <person name="Santos F.R."/>
            <person name="Vidigal T.H.D.A."/>
            <person name="Brescovit A.D."/>
            <person name="Santos A.J."/>
        </authorList>
    </citation>
    <scope>NUCLEOTIDE SEQUENCE</scope>
    <source>
        <tissue evidence="1">Shoot tissue taken approximately 20 cm above the soil surface</tissue>
    </source>
</reference>
<name>A0A0A9F7F0_ARUDO</name>
<proteinExistence type="predicted"/>
<dbReference type="EMBL" id="GBRH01188916">
    <property type="protein sequence ID" value="JAE08980.1"/>
    <property type="molecule type" value="Transcribed_RNA"/>
</dbReference>